<feature type="domain" description="HTH gntR-type" evidence="4">
    <location>
        <begin position="22"/>
        <end position="89"/>
    </location>
</feature>
<dbReference type="Gene3D" id="1.10.10.10">
    <property type="entry name" value="Winged helix-like DNA-binding domain superfamily/Winged helix DNA-binding domain"/>
    <property type="match status" value="1"/>
</dbReference>
<evidence type="ECO:0000313" key="5">
    <source>
        <dbReference type="EMBL" id="ONH29566.1"/>
    </source>
</evidence>
<accession>A0A1V2IA03</accession>
<dbReference type="Proteomes" id="UP000188929">
    <property type="component" value="Unassembled WGS sequence"/>
</dbReference>
<keyword evidence="2" id="KW-0238">DNA-binding</keyword>
<dbReference type="SUPFAM" id="SSF48008">
    <property type="entry name" value="GntR ligand-binding domain-like"/>
    <property type="match status" value="1"/>
</dbReference>
<dbReference type="RefSeq" id="WP_076818136.1">
    <property type="nucleotide sequence ID" value="NZ_MOMC01000032.1"/>
</dbReference>
<dbReference type="InterPro" id="IPR036390">
    <property type="entry name" value="WH_DNA-bd_sf"/>
</dbReference>
<dbReference type="STRING" id="1834516.BL253_16860"/>
<dbReference type="GO" id="GO:0003700">
    <property type="term" value="F:DNA-binding transcription factor activity"/>
    <property type="evidence" value="ECO:0007669"/>
    <property type="project" value="InterPro"/>
</dbReference>
<protein>
    <submittedName>
        <fullName evidence="5">GntR family transcriptional regulator</fullName>
    </submittedName>
</protein>
<dbReference type="PANTHER" id="PTHR43537">
    <property type="entry name" value="TRANSCRIPTIONAL REGULATOR, GNTR FAMILY"/>
    <property type="match status" value="1"/>
</dbReference>
<keyword evidence="3" id="KW-0804">Transcription</keyword>
<proteinExistence type="predicted"/>
<dbReference type="InterPro" id="IPR011711">
    <property type="entry name" value="GntR_C"/>
</dbReference>
<reference evidence="6" key="1">
    <citation type="submission" date="2016-10" db="EMBL/GenBank/DDBJ databases">
        <title>Frankia sp. NRRL B-16386 Genome sequencing.</title>
        <authorList>
            <person name="Ghodhbane-Gtari F."/>
            <person name="Swanson E."/>
            <person name="Gueddou A."/>
            <person name="Hezbri K."/>
            <person name="Ktari K."/>
            <person name="Nouioui I."/>
            <person name="Morris K."/>
            <person name="Simpson S."/>
            <person name="Abebe-Akele F."/>
            <person name="Thomas K."/>
            <person name="Gtari M."/>
            <person name="Tisa L.S."/>
        </authorList>
    </citation>
    <scope>NUCLEOTIDE SEQUENCE [LARGE SCALE GENOMIC DNA]</scope>
    <source>
        <strain evidence="6">NRRL B-16386</strain>
    </source>
</reference>
<dbReference type="SMART" id="SM00345">
    <property type="entry name" value="HTH_GNTR"/>
    <property type="match status" value="1"/>
</dbReference>
<dbReference type="CDD" id="cd07377">
    <property type="entry name" value="WHTH_GntR"/>
    <property type="match status" value="1"/>
</dbReference>
<dbReference type="PROSITE" id="PS50949">
    <property type="entry name" value="HTH_GNTR"/>
    <property type="match status" value="1"/>
</dbReference>
<dbReference type="Gene3D" id="1.20.120.530">
    <property type="entry name" value="GntR ligand-binding domain-like"/>
    <property type="match status" value="1"/>
</dbReference>
<keyword evidence="6" id="KW-1185">Reference proteome</keyword>
<dbReference type="InterPro" id="IPR000524">
    <property type="entry name" value="Tscrpt_reg_HTH_GntR"/>
</dbReference>
<dbReference type="GO" id="GO:0003677">
    <property type="term" value="F:DNA binding"/>
    <property type="evidence" value="ECO:0007669"/>
    <property type="project" value="UniProtKB-KW"/>
</dbReference>
<gene>
    <name evidence="5" type="ORF">BL253_16860</name>
</gene>
<evidence type="ECO:0000256" key="3">
    <source>
        <dbReference type="ARBA" id="ARBA00023163"/>
    </source>
</evidence>
<sequence length="237" mass="25768">MRMPRPSAAWVGTLSTDSRGCGSVREVILREVKRVILDGAAPPGSPIPVDEVAAHYQVSRIPVREALMSLVGEGLVVHRARGGYTVAALTPAEMREFYVVREVLEAAALTAAVRRATAEDDARALAAHEAMARAVETGDSRGHHRESRRFHLALVCPAGMARLEHMYVSAWNVTEPVRPMDYASRDAVEALVTDHERMLRAFVARDVAALLAASRAHHSRLQTVVAALPDEAARFPA</sequence>
<evidence type="ECO:0000256" key="2">
    <source>
        <dbReference type="ARBA" id="ARBA00023125"/>
    </source>
</evidence>
<dbReference type="OrthoDB" id="3289286at2"/>
<dbReference type="AlphaFoldDB" id="A0A1V2IA03"/>
<evidence type="ECO:0000313" key="6">
    <source>
        <dbReference type="Proteomes" id="UP000188929"/>
    </source>
</evidence>
<evidence type="ECO:0000259" key="4">
    <source>
        <dbReference type="PROSITE" id="PS50949"/>
    </source>
</evidence>
<dbReference type="SUPFAM" id="SSF46785">
    <property type="entry name" value="Winged helix' DNA-binding domain"/>
    <property type="match status" value="1"/>
</dbReference>
<evidence type="ECO:0000256" key="1">
    <source>
        <dbReference type="ARBA" id="ARBA00023015"/>
    </source>
</evidence>
<dbReference type="Pfam" id="PF07729">
    <property type="entry name" value="FCD"/>
    <property type="match status" value="1"/>
</dbReference>
<name>A0A1V2IA03_9ACTN</name>
<organism evidence="5 6">
    <name type="scientific">Pseudofrankia asymbiotica</name>
    <dbReference type="NCBI Taxonomy" id="1834516"/>
    <lineage>
        <taxon>Bacteria</taxon>
        <taxon>Bacillati</taxon>
        <taxon>Actinomycetota</taxon>
        <taxon>Actinomycetes</taxon>
        <taxon>Frankiales</taxon>
        <taxon>Frankiaceae</taxon>
        <taxon>Pseudofrankia</taxon>
    </lineage>
</organism>
<dbReference type="PANTHER" id="PTHR43537:SF24">
    <property type="entry name" value="GLUCONATE OPERON TRANSCRIPTIONAL REPRESSOR"/>
    <property type="match status" value="1"/>
</dbReference>
<dbReference type="SMART" id="SM00895">
    <property type="entry name" value="FCD"/>
    <property type="match status" value="1"/>
</dbReference>
<dbReference type="InterPro" id="IPR036388">
    <property type="entry name" value="WH-like_DNA-bd_sf"/>
</dbReference>
<comment type="caution">
    <text evidence="5">The sequence shown here is derived from an EMBL/GenBank/DDBJ whole genome shotgun (WGS) entry which is preliminary data.</text>
</comment>
<dbReference type="Pfam" id="PF00392">
    <property type="entry name" value="GntR"/>
    <property type="match status" value="1"/>
</dbReference>
<dbReference type="InterPro" id="IPR008920">
    <property type="entry name" value="TF_FadR/GntR_C"/>
</dbReference>
<keyword evidence="1" id="KW-0805">Transcription regulation</keyword>
<dbReference type="EMBL" id="MOMC01000032">
    <property type="protein sequence ID" value="ONH29566.1"/>
    <property type="molecule type" value="Genomic_DNA"/>
</dbReference>